<keyword evidence="1" id="KW-0813">Transport</keyword>
<dbReference type="GO" id="GO:0006869">
    <property type="term" value="P:lipid transport"/>
    <property type="evidence" value="ECO:0007669"/>
    <property type="project" value="InterPro"/>
</dbReference>
<feature type="signal peptide" evidence="2">
    <location>
        <begin position="1"/>
        <end position="26"/>
    </location>
</feature>
<keyword evidence="1" id="KW-0446">Lipid-binding</keyword>
<dbReference type="PRINTS" id="PR00382">
    <property type="entry name" value="LIPIDTRNSFER"/>
</dbReference>
<reference evidence="4" key="1">
    <citation type="submission" date="2023-07" db="EMBL/GenBank/DDBJ databases">
        <title>A chromosome-level genome assembly of Lolium multiflorum.</title>
        <authorList>
            <person name="Chen Y."/>
            <person name="Copetti D."/>
            <person name="Kolliker R."/>
            <person name="Studer B."/>
        </authorList>
    </citation>
    <scope>NUCLEOTIDE SEQUENCE</scope>
    <source>
        <strain evidence="4">02402/16</strain>
        <tissue evidence="4">Leaf</tissue>
    </source>
</reference>
<evidence type="ECO:0000259" key="3">
    <source>
        <dbReference type="SMART" id="SM00499"/>
    </source>
</evidence>
<evidence type="ECO:0000256" key="1">
    <source>
        <dbReference type="RuleBase" id="RU000628"/>
    </source>
</evidence>
<keyword evidence="5" id="KW-1185">Reference proteome</keyword>
<sequence>MAGAAAAQTAVVAMVAVAMLLSAANAAVNCEQVSSAFGGCVRYIRGKGPLLPGCCDDVRSFANSLTTTDDRRAACICAKNIVGQAREINTGNYLGIPRMCGIPSFTVILGSC</sequence>
<dbReference type="PANTHER" id="PTHR33076">
    <property type="entry name" value="NON-SPECIFIC LIPID-TRANSFER PROTEIN 2-RELATED"/>
    <property type="match status" value="1"/>
</dbReference>
<dbReference type="GO" id="GO:0008289">
    <property type="term" value="F:lipid binding"/>
    <property type="evidence" value="ECO:0007669"/>
    <property type="project" value="UniProtKB-KW"/>
</dbReference>
<feature type="chain" id="PRO_5042189002" description="Non-specific lipid-transfer protein" evidence="2">
    <location>
        <begin position="27"/>
        <end position="112"/>
    </location>
</feature>
<accession>A0AAD8WQZ5</accession>
<dbReference type="InterPro" id="IPR016140">
    <property type="entry name" value="Bifunc_inhib/LTP/seed_store"/>
</dbReference>
<evidence type="ECO:0000313" key="4">
    <source>
        <dbReference type="EMBL" id="KAK1668755.1"/>
    </source>
</evidence>
<dbReference type="EMBL" id="JAUUTY010000003">
    <property type="protein sequence ID" value="KAK1668755.1"/>
    <property type="molecule type" value="Genomic_DNA"/>
</dbReference>
<dbReference type="InterPro" id="IPR036312">
    <property type="entry name" value="Bifun_inhib/LTP/seed_sf"/>
</dbReference>
<organism evidence="4 5">
    <name type="scientific">Lolium multiflorum</name>
    <name type="common">Italian ryegrass</name>
    <name type="synonym">Lolium perenne subsp. multiflorum</name>
    <dbReference type="NCBI Taxonomy" id="4521"/>
    <lineage>
        <taxon>Eukaryota</taxon>
        <taxon>Viridiplantae</taxon>
        <taxon>Streptophyta</taxon>
        <taxon>Embryophyta</taxon>
        <taxon>Tracheophyta</taxon>
        <taxon>Spermatophyta</taxon>
        <taxon>Magnoliopsida</taxon>
        <taxon>Liliopsida</taxon>
        <taxon>Poales</taxon>
        <taxon>Poaceae</taxon>
        <taxon>BOP clade</taxon>
        <taxon>Pooideae</taxon>
        <taxon>Poodae</taxon>
        <taxon>Poeae</taxon>
        <taxon>Poeae Chloroplast Group 2 (Poeae type)</taxon>
        <taxon>Loliodinae</taxon>
        <taxon>Loliinae</taxon>
        <taxon>Lolium</taxon>
    </lineage>
</organism>
<comment type="function">
    <text evidence="1">Plant non-specific lipid-transfer proteins transfer phospholipids as well as galactolipids across membranes. May play a role in wax or cutin deposition in the cell walls of expanding epidermal cells and certain secretory tissues.</text>
</comment>
<comment type="similarity">
    <text evidence="1">Belongs to the plant LTP family.</text>
</comment>
<dbReference type="Proteomes" id="UP001231189">
    <property type="component" value="Unassembled WGS sequence"/>
</dbReference>
<dbReference type="SMART" id="SM00499">
    <property type="entry name" value="AAI"/>
    <property type="match status" value="1"/>
</dbReference>
<feature type="domain" description="Bifunctional inhibitor/plant lipid transfer protein/seed storage helical" evidence="3">
    <location>
        <begin position="30"/>
        <end position="112"/>
    </location>
</feature>
<dbReference type="SUPFAM" id="SSF47699">
    <property type="entry name" value="Bifunctional inhibitor/lipid-transfer protein/seed storage 2S albumin"/>
    <property type="match status" value="1"/>
</dbReference>
<evidence type="ECO:0000313" key="5">
    <source>
        <dbReference type="Proteomes" id="UP001231189"/>
    </source>
</evidence>
<evidence type="ECO:0000256" key="2">
    <source>
        <dbReference type="SAM" id="SignalP"/>
    </source>
</evidence>
<name>A0AAD8WQZ5_LOLMU</name>
<keyword evidence="2" id="KW-0732">Signal</keyword>
<dbReference type="InterPro" id="IPR000528">
    <property type="entry name" value="Plant_nsLTP"/>
</dbReference>
<proteinExistence type="inferred from homology"/>
<dbReference type="Pfam" id="PF00234">
    <property type="entry name" value="Tryp_alpha_amyl"/>
    <property type="match status" value="1"/>
</dbReference>
<protein>
    <recommendedName>
        <fullName evidence="1">Non-specific lipid-transfer protein</fullName>
    </recommendedName>
</protein>
<comment type="caution">
    <text evidence="4">The sequence shown here is derived from an EMBL/GenBank/DDBJ whole genome shotgun (WGS) entry which is preliminary data.</text>
</comment>
<gene>
    <name evidence="4" type="ORF">QYE76_056914</name>
</gene>
<dbReference type="AlphaFoldDB" id="A0AAD8WQZ5"/>
<dbReference type="Gene3D" id="1.10.110.10">
    <property type="entry name" value="Plant lipid-transfer and hydrophobic proteins"/>
    <property type="match status" value="1"/>
</dbReference>